<protein>
    <submittedName>
        <fullName evidence="1">Unnamed protein product</fullName>
    </submittedName>
</protein>
<reference evidence="1" key="1">
    <citation type="submission" date="2023-04" db="EMBL/GenBank/DDBJ databases">
        <title>Phytophthora lilii NBRC 32176.</title>
        <authorList>
            <person name="Ichikawa N."/>
            <person name="Sato H."/>
            <person name="Tonouchi N."/>
        </authorList>
    </citation>
    <scope>NUCLEOTIDE SEQUENCE</scope>
    <source>
        <strain evidence="1">NBRC 32176</strain>
    </source>
</reference>
<organism evidence="1 2">
    <name type="scientific">Phytophthora lilii</name>
    <dbReference type="NCBI Taxonomy" id="2077276"/>
    <lineage>
        <taxon>Eukaryota</taxon>
        <taxon>Sar</taxon>
        <taxon>Stramenopiles</taxon>
        <taxon>Oomycota</taxon>
        <taxon>Peronosporomycetes</taxon>
        <taxon>Peronosporales</taxon>
        <taxon>Peronosporaceae</taxon>
        <taxon>Phytophthora</taxon>
    </lineage>
</organism>
<evidence type="ECO:0000313" key="1">
    <source>
        <dbReference type="EMBL" id="GMF15107.1"/>
    </source>
</evidence>
<proteinExistence type="predicted"/>
<name>A0A9W6TKP2_9STRA</name>
<gene>
    <name evidence="1" type="ORF">Plil01_000512400</name>
</gene>
<accession>A0A9W6TKP2</accession>
<dbReference type="Proteomes" id="UP001165083">
    <property type="component" value="Unassembled WGS sequence"/>
</dbReference>
<dbReference type="AlphaFoldDB" id="A0A9W6TKP2"/>
<dbReference type="EMBL" id="BSXW01000215">
    <property type="protein sequence ID" value="GMF15107.1"/>
    <property type="molecule type" value="Genomic_DNA"/>
</dbReference>
<evidence type="ECO:0000313" key="2">
    <source>
        <dbReference type="Proteomes" id="UP001165083"/>
    </source>
</evidence>
<dbReference type="OrthoDB" id="127577at2759"/>
<keyword evidence="2" id="KW-1185">Reference proteome</keyword>
<sequence>MGTRHPTRNPTRAHSWLSWFNGKEVMVPNNGQCGILAFHATITNHSGRRFKLSKETAKAANLLKRAVYALMIANLEVDSKIRVADPSQELRILHPSGPVPDSLESTLAQLCAYLIQERSTPVTAKVSRSRWASPYELRAYAQYLRRSIVVIDISAHDDHHLQIYSYRKHYQYQPEDGSMIEHETGCYRVITEEEATLYLRVCQRLHVLPCFMVRKLAEHHFYGVHHGDLFQRWQAEGDPTSAKEMAKHHDWAEQYTSPPAGTRVIIDVEAPATSIGFIVEVNGRTLDLLETQSPSIQFCIDASLCVSVWTSCT</sequence>
<comment type="caution">
    <text evidence="1">The sequence shown here is derived from an EMBL/GenBank/DDBJ whole genome shotgun (WGS) entry which is preliminary data.</text>
</comment>